<dbReference type="Proteomes" id="UP000237000">
    <property type="component" value="Unassembled WGS sequence"/>
</dbReference>
<keyword evidence="2" id="KW-1185">Reference proteome</keyword>
<evidence type="ECO:0000313" key="2">
    <source>
        <dbReference type="Proteomes" id="UP000237000"/>
    </source>
</evidence>
<proteinExistence type="predicted"/>
<organism evidence="1 2">
    <name type="scientific">Trema orientale</name>
    <name type="common">Charcoal tree</name>
    <name type="synonym">Celtis orientalis</name>
    <dbReference type="NCBI Taxonomy" id="63057"/>
    <lineage>
        <taxon>Eukaryota</taxon>
        <taxon>Viridiplantae</taxon>
        <taxon>Streptophyta</taxon>
        <taxon>Embryophyta</taxon>
        <taxon>Tracheophyta</taxon>
        <taxon>Spermatophyta</taxon>
        <taxon>Magnoliopsida</taxon>
        <taxon>eudicotyledons</taxon>
        <taxon>Gunneridae</taxon>
        <taxon>Pentapetalae</taxon>
        <taxon>rosids</taxon>
        <taxon>fabids</taxon>
        <taxon>Rosales</taxon>
        <taxon>Cannabaceae</taxon>
        <taxon>Trema</taxon>
    </lineage>
</organism>
<evidence type="ECO:0008006" key="3">
    <source>
        <dbReference type="Google" id="ProtNLM"/>
    </source>
</evidence>
<evidence type="ECO:0000313" key="1">
    <source>
        <dbReference type="EMBL" id="PON84269.1"/>
    </source>
</evidence>
<name>A0A2P5EFE5_TREOI</name>
<protein>
    <recommendedName>
        <fullName evidence="3">LRR domain containing protein</fullName>
    </recommendedName>
</protein>
<accession>A0A2P5EFE5</accession>
<dbReference type="OrthoDB" id="1139140at2759"/>
<reference evidence="2" key="1">
    <citation type="submission" date="2016-06" db="EMBL/GenBank/DDBJ databases">
        <title>Parallel loss of symbiosis genes in relatives of nitrogen-fixing non-legume Parasponia.</title>
        <authorList>
            <person name="Van Velzen R."/>
            <person name="Holmer R."/>
            <person name="Bu F."/>
            <person name="Rutten L."/>
            <person name="Van Zeijl A."/>
            <person name="Liu W."/>
            <person name="Santuari L."/>
            <person name="Cao Q."/>
            <person name="Sharma T."/>
            <person name="Shen D."/>
            <person name="Roswanjaya Y."/>
            <person name="Wardhani T."/>
            <person name="Kalhor M.S."/>
            <person name="Jansen J."/>
            <person name="Van den Hoogen J."/>
            <person name="Gungor B."/>
            <person name="Hartog M."/>
            <person name="Hontelez J."/>
            <person name="Verver J."/>
            <person name="Yang W.-C."/>
            <person name="Schijlen E."/>
            <person name="Repin R."/>
            <person name="Schilthuizen M."/>
            <person name="Schranz E."/>
            <person name="Heidstra R."/>
            <person name="Miyata K."/>
            <person name="Fedorova E."/>
            <person name="Kohlen W."/>
            <person name="Bisseling T."/>
            <person name="Smit S."/>
            <person name="Geurts R."/>
        </authorList>
    </citation>
    <scope>NUCLEOTIDE SEQUENCE [LARGE SCALE GENOMIC DNA]</scope>
    <source>
        <strain evidence="2">cv. RG33-2</strain>
    </source>
</reference>
<dbReference type="AlphaFoldDB" id="A0A2P5EFE5"/>
<dbReference type="InParanoid" id="A0A2P5EFE5"/>
<gene>
    <name evidence="1" type="ORF">TorRG33x02_199110</name>
</gene>
<comment type="caution">
    <text evidence="1">The sequence shown here is derived from an EMBL/GenBank/DDBJ whole genome shotgun (WGS) entry which is preliminary data.</text>
</comment>
<dbReference type="EMBL" id="JXTC01000165">
    <property type="protein sequence ID" value="PON84269.1"/>
    <property type="molecule type" value="Genomic_DNA"/>
</dbReference>
<sequence>MAEVIEIDCPTLSSFDFSASNLPILILKNVACRMDIAYHPPSSNRLISSWFLNLREYLGFSSESKNFALKFFKINQVRFDLEELGDVQIPPLSEVDDLKITSIMMIESSGCEPLMDGLLWCCHPRTISLPSSFVYQHNCIKLLCEKLLGTKRPTCCDSTRIKCWRHEFKGAKIQILGETEEDWLQGWNHLVDPLPQLAKDQGVRFQLEWDN</sequence>